<accession>A0A401QEE2</accession>
<evidence type="ECO:0000259" key="4">
    <source>
        <dbReference type="Pfam" id="PF16214"/>
    </source>
</evidence>
<protein>
    <recommendedName>
        <fullName evidence="4">Adenylate cyclase N-terminal domain-containing protein</fullName>
    </recommendedName>
</protein>
<dbReference type="InterPro" id="IPR032628">
    <property type="entry name" value="AC_N"/>
</dbReference>
<dbReference type="PANTHER" id="PTHR45627:SF15">
    <property type="entry name" value="ADENYLATE CYCLASE"/>
    <property type="match status" value="1"/>
</dbReference>
<dbReference type="OMA" id="TNETWFI"/>
<evidence type="ECO:0000256" key="3">
    <source>
        <dbReference type="SAM" id="Phobius"/>
    </source>
</evidence>
<comment type="caution">
    <text evidence="5">The sequence shown here is derived from an EMBL/GenBank/DDBJ whole genome shotgun (WGS) entry which is preliminary data.</text>
</comment>
<dbReference type="AlphaFoldDB" id="A0A401QEE2"/>
<reference evidence="5 6" key="1">
    <citation type="journal article" date="2018" name="Nat. Ecol. Evol.">
        <title>Shark genomes provide insights into elasmobranch evolution and the origin of vertebrates.</title>
        <authorList>
            <person name="Hara Y"/>
            <person name="Yamaguchi K"/>
            <person name="Onimaru K"/>
            <person name="Kadota M"/>
            <person name="Koyanagi M"/>
            <person name="Keeley SD"/>
            <person name="Tatsumi K"/>
            <person name="Tanaka K"/>
            <person name="Motone F"/>
            <person name="Kageyama Y"/>
            <person name="Nozu R"/>
            <person name="Adachi N"/>
            <person name="Nishimura O"/>
            <person name="Nakagawa R"/>
            <person name="Tanegashima C"/>
            <person name="Kiyatake I"/>
            <person name="Matsumoto R"/>
            <person name="Murakumo K"/>
            <person name="Nishida K"/>
            <person name="Terakita A"/>
            <person name="Kuratani S"/>
            <person name="Sato K"/>
            <person name="Hyodo S Kuraku.S."/>
        </authorList>
    </citation>
    <scope>NUCLEOTIDE SEQUENCE [LARGE SCALE GENOMIC DNA]</scope>
</reference>
<dbReference type="Pfam" id="PF16214">
    <property type="entry name" value="AC_N"/>
    <property type="match status" value="1"/>
</dbReference>
<dbReference type="GO" id="GO:0000166">
    <property type="term" value="F:nucleotide binding"/>
    <property type="evidence" value="ECO:0007669"/>
    <property type="project" value="UniProtKB-KW"/>
</dbReference>
<keyword evidence="3" id="KW-0812">Transmembrane</keyword>
<keyword evidence="1" id="KW-0547">Nucleotide-binding</keyword>
<feature type="transmembrane region" description="Helical" evidence="3">
    <location>
        <begin position="226"/>
        <end position="248"/>
    </location>
</feature>
<feature type="transmembrane region" description="Helical" evidence="3">
    <location>
        <begin position="163"/>
        <end position="184"/>
    </location>
</feature>
<proteinExistence type="predicted"/>
<keyword evidence="2" id="KW-0456">Lyase</keyword>
<dbReference type="Proteomes" id="UP000288216">
    <property type="component" value="Unassembled WGS sequence"/>
</dbReference>
<evidence type="ECO:0000256" key="2">
    <source>
        <dbReference type="ARBA" id="ARBA00023239"/>
    </source>
</evidence>
<keyword evidence="3" id="KW-1133">Transmembrane helix</keyword>
<sequence length="279" mass="32180">METLVESTEFDIVKLPVSQHSITTSRQWQNIVNVLSQRKERFTDIDGVPKRRFTIKTEYIDDINYQILAKFAGKDKGSVYPTRQPTLVPGQRMSDIFVSPGYTCRGILLPTINQVFKSRELEKLYQRYSARQKRFSLMMMNIIDCFTKFNIMMVFFFATPELIQPIMSGVTGLFILFSSLLCFFVQAGKDAVSHNYLQYIGLATWLYQSTQILVGLGMGLETNETWFIMFIVFGTYTMLPIPLLWCILAGTLSSVCHLLIEGFRYARGEILLHQVLFNF</sequence>
<dbReference type="EMBL" id="BFAA01047048">
    <property type="protein sequence ID" value="GCB83724.1"/>
    <property type="molecule type" value="Genomic_DNA"/>
</dbReference>
<dbReference type="PANTHER" id="PTHR45627">
    <property type="entry name" value="ADENYLATE CYCLASE TYPE 1"/>
    <property type="match status" value="1"/>
</dbReference>
<evidence type="ECO:0000313" key="5">
    <source>
        <dbReference type="EMBL" id="GCB83724.1"/>
    </source>
</evidence>
<dbReference type="OrthoDB" id="2107370at2759"/>
<dbReference type="GO" id="GO:0006171">
    <property type="term" value="P:cAMP biosynthetic process"/>
    <property type="evidence" value="ECO:0007669"/>
    <property type="project" value="TreeGrafter"/>
</dbReference>
<feature type="transmembrane region" description="Helical" evidence="3">
    <location>
        <begin position="196"/>
        <end position="220"/>
    </location>
</feature>
<organism evidence="5 6">
    <name type="scientific">Scyliorhinus torazame</name>
    <name type="common">Cloudy catshark</name>
    <name type="synonym">Catulus torazame</name>
    <dbReference type="NCBI Taxonomy" id="75743"/>
    <lineage>
        <taxon>Eukaryota</taxon>
        <taxon>Metazoa</taxon>
        <taxon>Chordata</taxon>
        <taxon>Craniata</taxon>
        <taxon>Vertebrata</taxon>
        <taxon>Chondrichthyes</taxon>
        <taxon>Elasmobranchii</taxon>
        <taxon>Galeomorphii</taxon>
        <taxon>Galeoidea</taxon>
        <taxon>Carcharhiniformes</taxon>
        <taxon>Scyliorhinidae</taxon>
        <taxon>Scyliorhinus</taxon>
    </lineage>
</organism>
<evidence type="ECO:0000313" key="6">
    <source>
        <dbReference type="Proteomes" id="UP000288216"/>
    </source>
</evidence>
<evidence type="ECO:0000256" key="1">
    <source>
        <dbReference type="ARBA" id="ARBA00022741"/>
    </source>
</evidence>
<name>A0A401QEE2_SCYTO</name>
<gene>
    <name evidence="5" type="ORF">scyTo_0024452</name>
</gene>
<dbReference type="GO" id="GO:0007189">
    <property type="term" value="P:adenylate cyclase-activating G protein-coupled receptor signaling pathway"/>
    <property type="evidence" value="ECO:0007669"/>
    <property type="project" value="TreeGrafter"/>
</dbReference>
<dbReference type="GO" id="GO:0005886">
    <property type="term" value="C:plasma membrane"/>
    <property type="evidence" value="ECO:0007669"/>
    <property type="project" value="TreeGrafter"/>
</dbReference>
<keyword evidence="3" id="KW-0472">Membrane</keyword>
<dbReference type="STRING" id="75743.A0A401QEE2"/>
<feature type="transmembrane region" description="Helical" evidence="3">
    <location>
        <begin position="135"/>
        <end position="157"/>
    </location>
</feature>
<feature type="domain" description="Adenylate cyclase N-terminal" evidence="4">
    <location>
        <begin position="90"/>
        <end position="278"/>
    </location>
</feature>
<keyword evidence="6" id="KW-1185">Reference proteome</keyword>
<dbReference type="GO" id="GO:0004016">
    <property type="term" value="F:adenylate cyclase activity"/>
    <property type="evidence" value="ECO:0007669"/>
    <property type="project" value="TreeGrafter"/>
</dbReference>